<comment type="subcellular location">
    <subcellularLocation>
        <location evidence="1">Membrane</location>
        <topology evidence="1">Multi-pass membrane protein</topology>
    </subcellularLocation>
</comment>
<reference evidence="11" key="2">
    <citation type="submission" date="2023-05" db="EMBL/GenBank/DDBJ databases">
        <authorList>
            <person name="Fouks B."/>
        </authorList>
    </citation>
    <scope>NUCLEOTIDE SEQUENCE</scope>
    <source>
        <strain evidence="11">Stay&amp;Tobe</strain>
        <tissue evidence="11">Testes</tissue>
    </source>
</reference>
<dbReference type="PANTHER" id="PTHR45618">
    <property type="entry name" value="MITOCHONDRIAL DICARBOXYLATE CARRIER-RELATED"/>
    <property type="match status" value="1"/>
</dbReference>
<dbReference type="Gene3D" id="1.50.40.10">
    <property type="entry name" value="Mitochondrial carrier domain"/>
    <property type="match status" value="1"/>
</dbReference>
<keyword evidence="5" id="KW-0677">Repeat</keyword>
<organism evidence="11 12">
    <name type="scientific">Diploptera punctata</name>
    <name type="common">Pacific beetle cockroach</name>
    <dbReference type="NCBI Taxonomy" id="6984"/>
    <lineage>
        <taxon>Eukaryota</taxon>
        <taxon>Metazoa</taxon>
        <taxon>Ecdysozoa</taxon>
        <taxon>Arthropoda</taxon>
        <taxon>Hexapoda</taxon>
        <taxon>Insecta</taxon>
        <taxon>Pterygota</taxon>
        <taxon>Neoptera</taxon>
        <taxon>Polyneoptera</taxon>
        <taxon>Dictyoptera</taxon>
        <taxon>Blattodea</taxon>
        <taxon>Blaberoidea</taxon>
        <taxon>Blaberidae</taxon>
        <taxon>Diplopterinae</taxon>
        <taxon>Diploptera</taxon>
    </lineage>
</organism>
<evidence type="ECO:0000256" key="6">
    <source>
        <dbReference type="ARBA" id="ARBA00022989"/>
    </source>
</evidence>
<keyword evidence="6 10" id="KW-1133">Transmembrane helix</keyword>
<evidence type="ECO:0000256" key="7">
    <source>
        <dbReference type="ARBA" id="ARBA00023136"/>
    </source>
</evidence>
<evidence type="ECO:0000256" key="3">
    <source>
        <dbReference type="ARBA" id="ARBA00022448"/>
    </source>
</evidence>
<comment type="caution">
    <text evidence="11">The sequence shown here is derived from an EMBL/GenBank/DDBJ whole genome shotgun (WGS) entry which is preliminary data.</text>
</comment>
<dbReference type="AlphaFoldDB" id="A0AAD8E9Y8"/>
<evidence type="ECO:0000256" key="1">
    <source>
        <dbReference type="ARBA" id="ARBA00004141"/>
    </source>
</evidence>
<dbReference type="Pfam" id="PF00153">
    <property type="entry name" value="Mito_carr"/>
    <property type="match status" value="1"/>
</dbReference>
<evidence type="ECO:0000256" key="2">
    <source>
        <dbReference type="ARBA" id="ARBA00006375"/>
    </source>
</evidence>
<dbReference type="GO" id="GO:0016020">
    <property type="term" value="C:membrane"/>
    <property type="evidence" value="ECO:0007669"/>
    <property type="project" value="UniProtKB-SubCell"/>
</dbReference>
<evidence type="ECO:0000256" key="9">
    <source>
        <dbReference type="RuleBase" id="RU000488"/>
    </source>
</evidence>
<keyword evidence="4 8" id="KW-0812">Transmembrane</keyword>
<dbReference type="InterPro" id="IPR050391">
    <property type="entry name" value="Mito_Metabolite_Transporter"/>
</dbReference>
<dbReference type="InterPro" id="IPR018108">
    <property type="entry name" value="MCP_transmembrane"/>
</dbReference>
<keyword evidence="12" id="KW-1185">Reference proteome</keyword>
<evidence type="ECO:0000256" key="8">
    <source>
        <dbReference type="PROSITE-ProRule" id="PRU00282"/>
    </source>
</evidence>
<evidence type="ECO:0000313" key="11">
    <source>
        <dbReference type="EMBL" id="KAJ9582583.1"/>
    </source>
</evidence>
<reference evidence="11" key="1">
    <citation type="journal article" date="2023" name="IScience">
        <title>Live-bearing cockroach genome reveals convergent evolutionary mechanisms linked to viviparity in insects and beyond.</title>
        <authorList>
            <person name="Fouks B."/>
            <person name="Harrison M.C."/>
            <person name="Mikhailova A.A."/>
            <person name="Marchal E."/>
            <person name="English S."/>
            <person name="Carruthers M."/>
            <person name="Jennings E.C."/>
            <person name="Chiamaka E.L."/>
            <person name="Frigard R.A."/>
            <person name="Pippel M."/>
            <person name="Attardo G.M."/>
            <person name="Benoit J.B."/>
            <person name="Bornberg-Bauer E."/>
            <person name="Tobe S.S."/>
        </authorList>
    </citation>
    <scope>NUCLEOTIDE SEQUENCE</scope>
    <source>
        <strain evidence="11">Stay&amp;Tobe</strain>
    </source>
</reference>
<name>A0AAD8E9Y8_DIPPU</name>
<accession>A0AAD8E9Y8</accession>
<evidence type="ECO:0000256" key="4">
    <source>
        <dbReference type="ARBA" id="ARBA00022692"/>
    </source>
</evidence>
<comment type="similarity">
    <text evidence="2 9">Belongs to the mitochondrial carrier (TC 2.A.29) family.</text>
</comment>
<protein>
    <submittedName>
        <fullName evidence="11">Uncharacterized protein</fullName>
    </submittedName>
</protein>
<dbReference type="PROSITE" id="PS50920">
    <property type="entry name" value="SOLCAR"/>
    <property type="match status" value="1"/>
</dbReference>
<keyword evidence="7 8" id="KW-0472">Membrane</keyword>
<gene>
    <name evidence="11" type="ORF">L9F63_023071</name>
</gene>
<dbReference type="Proteomes" id="UP001233999">
    <property type="component" value="Unassembled WGS sequence"/>
</dbReference>
<dbReference type="SUPFAM" id="SSF103506">
    <property type="entry name" value="Mitochondrial carrier"/>
    <property type="match status" value="1"/>
</dbReference>
<evidence type="ECO:0000256" key="10">
    <source>
        <dbReference type="SAM" id="Phobius"/>
    </source>
</evidence>
<evidence type="ECO:0000256" key="5">
    <source>
        <dbReference type="ARBA" id="ARBA00022737"/>
    </source>
</evidence>
<dbReference type="InterPro" id="IPR023395">
    <property type="entry name" value="MCP_dom_sf"/>
</dbReference>
<evidence type="ECO:0000313" key="12">
    <source>
        <dbReference type="Proteomes" id="UP001233999"/>
    </source>
</evidence>
<feature type="transmembrane region" description="Helical" evidence="10">
    <location>
        <begin position="27"/>
        <end position="48"/>
    </location>
</feature>
<keyword evidence="3 9" id="KW-0813">Transport</keyword>
<proteinExistence type="inferred from homology"/>
<dbReference type="EMBL" id="JASPKZ010007791">
    <property type="protein sequence ID" value="KAJ9582583.1"/>
    <property type="molecule type" value="Genomic_DNA"/>
</dbReference>
<feature type="repeat" description="Solcar" evidence="8">
    <location>
        <begin position="25"/>
        <end position="116"/>
    </location>
</feature>
<sequence length="122" mass="13765">MVNLGDLTGYDISKRFLLRFPIFSDNIITHALASLVAGLIAAILTTPFDTLKTRLMNQPTDKAGRGILYKNTTDCILQSVRNEGLFSLYKGFLPLYLRLGPWAFVFWISYENIEKLLGGKTF</sequence>